<gene>
    <name evidence="7" type="primary">ahcY</name>
    <name evidence="7" type="ORF">RN51_00525</name>
</gene>
<evidence type="ECO:0000313" key="8">
    <source>
        <dbReference type="Proteomes" id="UP000033725"/>
    </source>
</evidence>
<organism evidence="7 8">
    <name type="scientific">Microbacterium oxydans</name>
    <dbReference type="NCBI Taxonomy" id="82380"/>
    <lineage>
        <taxon>Bacteria</taxon>
        <taxon>Bacillati</taxon>
        <taxon>Actinomycetota</taxon>
        <taxon>Actinomycetes</taxon>
        <taxon>Micrococcales</taxon>
        <taxon>Microbacteriaceae</taxon>
        <taxon>Microbacterium</taxon>
    </lineage>
</organism>
<dbReference type="Gene3D" id="3.40.50.720">
    <property type="entry name" value="NAD(P)-binding Rossmann-like Domain"/>
    <property type="match status" value="1"/>
</dbReference>
<feature type="region of interest" description="Disordered" evidence="5">
    <location>
        <begin position="465"/>
        <end position="485"/>
    </location>
</feature>
<dbReference type="OrthoDB" id="9802717at2"/>
<sequence>MTDDTLTAQRLVRRFARETNLLVAGRDFTVVGTDGVADELRRLLPAFGAHLGDAGTVGSGVVFAPGSTPEILLDGKALPARETARDRVDAAGRHMSVSTDRARRLREAGTVEGVRIGIAMVLEPKTAQLALLLRDAGATVAVYAHPDEIDVEVAEVLRSRGIPVDGDPALSGAAERAAAVAFLRRGFDLLLDDGSHLIRLAHEEGIVAGLRGAAEETTSGLTPLRLMERDGVLEIPVIAVNDALTKTSFDNRYGTGQSCVFAIADALDDAGIDLRDQPAVVVGYGPVGEGVAAHLRALGVQVGVTETDPVRALRAAHDGYRIGRLHDLAPGALVVSATGAPHTVDAEVVRTAAIVAVAGGVPHEVDLDVSTLQPYEGADGKVSPFVERAGGGALVIARAGCVNLSAGEGNPIEIMDLSFAVQLYAVEHLLSRALPAGVHALPAEADTAIGTAALALRGERIDQRSSAQIDAQREWRSPRFRGESA</sequence>
<feature type="domain" description="S-adenosyl-L-homocysteine hydrolase NAD binding" evidence="6">
    <location>
        <begin position="251"/>
        <end position="409"/>
    </location>
</feature>
<keyword evidence="7" id="KW-0378">Hydrolase</keyword>
<dbReference type="InterPro" id="IPR015878">
    <property type="entry name" value="Ado_hCys_hydrolase_NAD-bd"/>
</dbReference>
<protein>
    <submittedName>
        <fullName evidence="7">Adenosylhomocysteinase</fullName>
        <ecNumber evidence="7">3.3.1.1</ecNumber>
    </submittedName>
</protein>
<dbReference type="AlphaFoldDB" id="A0A0F0L2K8"/>
<dbReference type="InterPro" id="IPR000043">
    <property type="entry name" value="Adenosylhomocysteinase-like"/>
</dbReference>
<comment type="similarity">
    <text evidence="2">Belongs to the adenosylhomocysteinase family.</text>
</comment>
<dbReference type="InterPro" id="IPR036291">
    <property type="entry name" value="NAD(P)-bd_dom_sf"/>
</dbReference>
<dbReference type="GO" id="GO:0005829">
    <property type="term" value="C:cytosol"/>
    <property type="evidence" value="ECO:0007669"/>
    <property type="project" value="TreeGrafter"/>
</dbReference>
<dbReference type="SMART" id="SM00996">
    <property type="entry name" value="AdoHcyase"/>
    <property type="match status" value="1"/>
</dbReference>
<dbReference type="Proteomes" id="UP000033725">
    <property type="component" value="Unassembled WGS sequence"/>
</dbReference>
<proteinExistence type="inferred from homology"/>
<dbReference type="EC" id="3.3.1.1" evidence="7"/>
<evidence type="ECO:0000256" key="5">
    <source>
        <dbReference type="SAM" id="MobiDB-lite"/>
    </source>
</evidence>
<evidence type="ECO:0000313" key="7">
    <source>
        <dbReference type="EMBL" id="KJL25731.1"/>
    </source>
</evidence>
<evidence type="ECO:0000256" key="2">
    <source>
        <dbReference type="ARBA" id="ARBA00007122"/>
    </source>
</evidence>
<dbReference type="GO" id="GO:0006730">
    <property type="term" value="P:one-carbon metabolic process"/>
    <property type="evidence" value="ECO:0007669"/>
    <property type="project" value="UniProtKB-KW"/>
</dbReference>
<dbReference type="GO" id="GO:0004013">
    <property type="term" value="F:adenosylhomocysteinase activity"/>
    <property type="evidence" value="ECO:0007669"/>
    <property type="project" value="TreeGrafter"/>
</dbReference>
<evidence type="ECO:0000259" key="6">
    <source>
        <dbReference type="SMART" id="SM00997"/>
    </source>
</evidence>
<evidence type="ECO:0000256" key="4">
    <source>
        <dbReference type="ARBA" id="ARBA00023027"/>
    </source>
</evidence>
<dbReference type="Gene3D" id="3.40.50.1480">
    <property type="entry name" value="Adenosylhomocysteinase-like"/>
    <property type="match status" value="1"/>
</dbReference>
<evidence type="ECO:0000256" key="3">
    <source>
        <dbReference type="ARBA" id="ARBA00022563"/>
    </source>
</evidence>
<reference evidence="7 8" key="1">
    <citation type="submission" date="2015-02" db="EMBL/GenBank/DDBJ databases">
        <title>Draft genome sequences of ten Microbacterium spp. with emphasis on heavy metal contaminated environments.</title>
        <authorList>
            <person name="Corretto E."/>
        </authorList>
    </citation>
    <scope>NUCLEOTIDE SEQUENCE [LARGE SCALE GENOMIC DNA]</scope>
    <source>
        <strain evidence="7 8">BEL163</strain>
    </source>
</reference>
<dbReference type="Pfam" id="PF05221">
    <property type="entry name" value="AdoHcyase"/>
    <property type="match status" value="1"/>
</dbReference>
<dbReference type="SUPFAM" id="SSF51735">
    <property type="entry name" value="NAD(P)-binding Rossmann-fold domains"/>
    <property type="match status" value="1"/>
</dbReference>
<keyword evidence="3" id="KW-0554">One-carbon metabolism</keyword>
<name>A0A0F0L2K8_9MICO</name>
<dbReference type="PANTHER" id="PTHR23420:SF0">
    <property type="entry name" value="ADENOSYLHOMOCYSTEINASE"/>
    <property type="match status" value="1"/>
</dbReference>
<dbReference type="InterPro" id="IPR042172">
    <property type="entry name" value="Adenosylhomocyst_ase-like_sf"/>
</dbReference>
<dbReference type="RefSeq" id="WP_045262475.1">
    <property type="nucleotide sequence ID" value="NZ_JYIV01000015.1"/>
</dbReference>
<dbReference type="GO" id="GO:0033353">
    <property type="term" value="P:S-adenosylmethionine cycle"/>
    <property type="evidence" value="ECO:0007669"/>
    <property type="project" value="TreeGrafter"/>
</dbReference>
<keyword evidence="4" id="KW-0520">NAD</keyword>
<evidence type="ECO:0000256" key="1">
    <source>
        <dbReference type="ARBA" id="ARBA00001911"/>
    </source>
</evidence>
<comment type="caution">
    <text evidence="7">The sequence shown here is derived from an EMBL/GenBank/DDBJ whole genome shotgun (WGS) entry which is preliminary data.</text>
</comment>
<dbReference type="SUPFAM" id="SSF52283">
    <property type="entry name" value="Formate/glycerate dehydrogenase catalytic domain-like"/>
    <property type="match status" value="1"/>
</dbReference>
<dbReference type="Pfam" id="PF00670">
    <property type="entry name" value="AdoHcyase_NAD"/>
    <property type="match status" value="1"/>
</dbReference>
<dbReference type="PATRIC" id="fig|82380.10.peg.521"/>
<feature type="compositionally biased region" description="Basic and acidic residues" evidence="5">
    <location>
        <begin position="471"/>
        <end position="485"/>
    </location>
</feature>
<comment type="cofactor">
    <cofactor evidence="1">
        <name>NAD(+)</name>
        <dbReference type="ChEBI" id="CHEBI:57540"/>
    </cofactor>
</comment>
<accession>A0A0F0L2K8</accession>
<dbReference type="PANTHER" id="PTHR23420">
    <property type="entry name" value="ADENOSYLHOMOCYSTEINASE"/>
    <property type="match status" value="1"/>
</dbReference>
<dbReference type="SMART" id="SM00997">
    <property type="entry name" value="AdoHcyase_NAD"/>
    <property type="match status" value="1"/>
</dbReference>
<dbReference type="EMBL" id="JYIV01000015">
    <property type="protein sequence ID" value="KJL25731.1"/>
    <property type="molecule type" value="Genomic_DNA"/>
</dbReference>